<accession>A0A4Q1K0I7</accession>
<keyword evidence="2" id="KW-1185">Reference proteome</keyword>
<name>A0A4Q1K0I7_9FLAO</name>
<reference evidence="2" key="1">
    <citation type="submission" date="2019-01" db="EMBL/GenBank/DDBJ databases">
        <title>Cytophagaceae bacterium strain CAR-16.</title>
        <authorList>
            <person name="Chen W.-M."/>
        </authorList>
    </citation>
    <scope>NUCLEOTIDE SEQUENCE [LARGE SCALE GENOMIC DNA]</scope>
    <source>
        <strain evidence="2">LLJ-11</strain>
    </source>
</reference>
<dbReference type="InterPro" id="IPR032331">
    <property type="entry name" value="DUF4856"/>
</dbReference>
<dbReference type="RefSeq" id="WP_129436354.1">
    <property type="nucleotide sequence ID" value="NZ_SBKO01000005.1"/>
</dbReference>
<evidence type="ECO:0000313" key="1">
    <source>
        <dbReference type="EMBL" id="RXR17236.1"/>
    </source>
</evidence>
<evidence type="ECO:0000313" key="2">
    <source>
        <dbReference type="Proteomes" id="UP000290283"/>
    </source>
</evidence>
<dbReference type="EMBL" id="SBKO01000005">
    <property type="protein sequence ID" value="RXR17236.1"/>
    <property type="molecule type" value="Genomic_DNA"/>
</dbReference>
<organism evidence="1 2">
    <name type="scientific">Flavobacterium amnicola</name>
    <dbReference type="NCBI Taxonomy" id="2506422"/>
    <lineage>
        <taxon>Bacteria</taxon>
        <taxon>Pseudomonadati</taxon>
        <taxon>Bacteroidota</taxon>
        <taxon>Flavobacteriia</taxon>
        <taxon>Flavobacteriales</taxon>
        <taxon>Flavobacteriaceae</taxon>
        <taxon>Flavobacterium</taxon>
    </lineage>
</organism>
<protein>
    <submittedName>
        <fullName evidence="1">DUF4856 domain-containing protein</fullName>
    </submittedName>
</protein>
<proteinExistence type="predicted"/>
<comment type="caution">
    <text evidence="1">The sequence shown here is derived from an EMBL/GenBank/DDBJ whole genome shotgun (WGS) entry which is preliminary data.</text>
</comment>
<dbReference type="Proteomes" id="UP000290283">
    <property type="component" value="Unassembled WGS sequence"/>
</dbReference>
<dbReference type="OrthoDB" id="5498726at2"/>
<sequence length="415" mass="45511">MKLKSLFLSSLPILVITITSCSNDDETPLIIPTPKVFNYTVPETYTFERESATTVDHSGQTYRLIMLDEMGAYIRNAGVNGTVADDAYLSDMFTNTNNRFAGAGLNTSGKQLKDKTAASKDYFSLYYGGGTTLEQTNVRIFFESTFDDAEAASQGAAASPGVAGVYLDGSSKRLYAANGLEPQQVFLKGMMGACLMDQIVNNYLSKHKLDEGSNRTNNTKKVLEVGKPYTAMEHAWDEAYGYIYGNDNLTVTPNTFKYWSSYINQVNADSDFNTLKNDINLAFRKGRAAIVANDYETRNKQINIIKAKLAMVPAVRAVFYLQEGKTKLAQGDGGIKAFHALSEAYGFIMSLRYTNKPGTDNPYFSKSEVDSMLASMISGPNGLWDIDQIGPKLDAISNQIATKFGFTVAQAATVN</sequence>
<gene>
    <name evidence="1" type="ORF">EQG63_10615</name>
</gene>
<dbReference type="Pfam" id="PF16148">
    <property type="entry name" value="DUF4856"/>
    <property type="match status" value="1"/>
</dbReference>
<dbReference type="AlphaFoldDB" id="A0A4Q1K0I7"/>
<dbReference type="PROSITE" id="PS51257">
    <property type="entry name" value="PROKAR_LIPOPROTEIN"/>
    <property type="match status" value="1"/>
</dbReference>